<dbReference type="Proteomes" id="UP000887577">
    <property type="component" value="Unplaced"/>
</dbReference>
<feature type="domain" description="XRRM" evidence="3">
    <location>
        <begin position="1"/>
        <end position="126"/>
    </location>
</feature>
<organism evidence="4 5">
    <name type="scientific">Panagrolaimus superbus</name>
    <dbReference type="NCBI Taxonomy" id="310955"/>
    <lineage>
        <taxon>Eukaryota</taxon>
        <taxon>Metazoa</taxon>
        <taxon>Ecdysozoa</taxon>
        <taxon>Nematoda</taxon>
        <taxon>Chromadorea</taxon>
        <taxon>Rhabditida</taxon>
        <taxon>Tylenchina</taxon>
        <taxon>Panagrolaimomorpha</taxon>
        <taxon>Panagrolaimoidea</taxon>
        <taxon>Panagrolaimidae</taxon>
        <taxon>Panagrolaimus</taxon>
    </lineage>
</organism>
<evidence type="ECO:0000313" key="5">
    <source>
        <dbReference type="WBParaSite" id="PSU_v2.g13430.t1"/>
    </source>
</evidence>
<proteinExistence type="predicted"/>
<dbReference type="GO" id="GO:0003723">
    <property type="term" value="F:RNA binding"/>
    <property type="evidence" value="ECO:0007669"/>
    <property type="project" value="UniProtKB-KW"/>
</dbReference>
<keyword evidence="1 2" id="KW-0694">RNA-binding</keyword>
<evidence type="ECO:0000256" key="1">
    <source>
        <dbReference type="ARBA" id="ARBA00022884"/>
    </source>
</evidence>
<dbReference type="AlphaFoldDB" id="A0A914Y1U9"/>
<reference evidence="5" key="1">
    <citation type="submission" date="2022-11" db="UniProtKB">
        <authorList>
            <consortium name="WormBaseParasite"/>
        </authorList>
    </citation>
    <scope>IDENTIFICATION</scope>
</reference>
<protein>
    <submittedName>
        <fullName evidence="5">XRRM domain-containing protein</fullName>
    </submittedName>
</protein>
<keyword evidence="4" id="KW-1185">Reference proteome</keyword>
<dbReference type="Pfam" id="PF08777">
    <property type="entry name" value="RRM_3"/>
    <property type="match status" value="1"/>
</dbReference>
<dbReference type="WBParaSite" id="PSU_v2.g13430.t1">
    <property type="protein sequence ID" value="PSU_v2.g13430.t1"/>
    <property type="gene ID" value="PSU_v2.g13430"/>
</dbReference>
<evidence type="ECO:0000259" key="3">
    <source>
        <dbReference type="PROSITE" id="PS51939"/>
    </source>
</evidence>
<dbReference type="InterPro" id="IPR012677">
    <property type="entry name" value="Nucleotide-bd_a/b_plait_sf"/>
</dbReference>
<dbReference type="Gene3D" id="3.30.70.330">
    <property type="match status" value="1"/>
</dbReference>
<name>A0A914Y1U9_9BILA</name>
<dbReference type="PROSITE" id="PS51939">
    <property type="entry name" value="XRRM"/>
    <property type="match status" value="1"/>
</dbReference>
<dbReference type="GO" id="GO:1990904">
    <property type="term" value="C:ribonucleoprotein complex"/>
    <property type="evidence" value="ECO:0007669"/>
    <property type="project" value="UniProtKB-UniRule"/>
</dbReference>
<evidence type="ECO:0000256" key="2">
    <source>
        <dbReference type="PROSITE-ProRule" id="PRU01288"/>
    </source>
</evidence>
<dbReference type="InterPro" id="IPR014886">
    <property type="entry name" value="La_xRRM"/>
</dbReference>
<accession>A0A914Y1U9</accession>
<sequence length="151" mass="18001">MRVAGLPIENIDFNVIKEFFMQYGIVAYADYTDGTSDACIRFEPDEENIAIKVLEKINETAKKSNGKVIFNGTEIECKVLEGEEEKKYWNDYKIAYEACKRGTKRPYFQRGNRFKNKRPRIDETYRLKRKEENCRLKELRLKKKKLRNKKN</sequence>
<evidence type="ECO:0000313" key="4">
    <source>
        <dbReference type="Proteomes" id="UP000887577"/>
    </source>
</evidence>